<dbReference type="AlphaFoldDB" id="A0A934ST90"/>
<dbReference type="RefSeq" id="WP_200593753.1">
    <property type="nucleotide sequence ID" value="NZ_JAEPBG010000007.1"/>
</dbReference>
<dbReference type="EMBL" id="JAEPBG010000007">
    <property type="protein sequence ID" value="MBK4736366.1"/>
    <property type="molecule type" value="Genomic_DNA"/>
</dbReference>
<comment type="caution">
    <text evidence="1">The sequence shown here is derived from an EMBL/GenBank/DDBJ whole genome shotgun (WGS) entry which is preliminary data.</text>
</comment>
<gene>
    <name evidence="1" type="ORF">JJB74_17225</name>
</gene>
<accession>A0A934ST90</accession>
<reference evidence="1" key="1">
    <citation type="submission" date="2021-01" db="EMBL/GenBank/DDBJ databases">
        <title>Genome sequence of strain Noviherbaspirillum sp. DKR-6.</title>
        <authorList>
            <person name="Chaudhary D.K."/>
        </authorList>
    </citation>
    <scope>NUCLEOTIDE SEQUENCE</scope>
    <source>
        <strain evidence="1">DKR-6</strain>
    </source>
</reference>
<dbReference type="Proteomes" id="UP000622890">
    <property type="component" value="Unassembled WGS sequence"/>
</dbReference>
<evidence type="ECO:0000313" key="2">
    <source>
        <dbReference type="Proteomes" id="UP000622890"/>
    </source>
</evidence>
<protein>
    <submittedName>
        <fullName evidence="1">Uncharacterized protein</fullName>
    </submittedName>
</protein>
<proteinExistence type="predicted"/>
<sequence length="78" mass="8969">MNETQACSEEDDVSMWLIFEEPPAFPNQYVARRYCSCMETGEFVVGDTLADVRAKLPPGLMRLERSSHDEPSLRESWL</sequence>
<name>A0A934ST90_9BURK</name>
<keyword evidence="2" id="KW-1185">Reference proteome</keyword>
<evidence type="ECO:0000313" key="1">
    <source>
        <dbReference type="EMBL" id="MBK4736366.1"/>
    </source>
</evidence>
<organism evidence="1 2">
    <name type="scientific">Noviherbaspirillum pedocola</name>
    <dbReference type="NCBI Taxonomy" id="2801341"/>
    <lineage>
        <taxon>Bacteria</taxon>
        <taxon>Pseudomonadati</taxon>
        <taxon>Pseudomonadota</taxon>
        <taxon>Betaproteobacteria</taxon>
        <taxon>Burkholderiales</taxon>
        <taxon>Oxalobacteraceae</taxon>
        <taxon>Noviherbaspirillum</taxon>
    </lineage>
</organism>